<feature type="chain" id="PRO_5042810340" description="Protein kinase domain-containing protein" evidence="13">
    <location>
        <begin position="29"/>
        <end position="642"/>
    </location>
</feature>
<evidence type="ECO:0000256" key="10">
    <source>
        <dbReference type="ARBA" id="ARBA00023136"/>
    </source>
</evidence>
<dbReference type="Pfam" id="PF08263">
    <property type="entry name" value="LRRNT_2"/>
    <property type="match status" value="1"/>
</dbReference>
<dbReference type="GO" id="GO:0016020">
    <property type="term" value="C:membrane"/>
    <property type="evidence" value="ECO:0007669"/>
    <property type="project" value="UniProtKB-SubCell"/>
</dbReference>
<dbReference type="Pfam" id="PF00560">
    <property type="entry name" value="LRR_1"/>
    <property type="match status" value="1"/>
</dbReference>
<evidence type="ECO:0000256" key="13">
    <source>
        <dbReference type="SAM" id="SignalP"/>
    </source>
</evidence>
<dbReference type="EMBL" id="JAXQNO010000014">
    <property type="protein sequence ID" value="KAK4784848.1"/>
    <property type="molecule type" value="Genomic_DNA"/>
</dbReference>
<dbReference type="GO" id="GO:0004672">
    <property type="term" value="F:protein kinase activity"/>
    <property type="evidence" value="ECO:0007669"/>
    <property type="project" value="InterPro"/>
</dbReference>
<evidence type="ECO:0000256" key="11">
    <source>
        <dbReference type="SAM" id="MobiDB-lite"/>
    </source>
</evidence>
<dbReference type="PROSITE" id="PS50011">
    <property type="entry name" value="PROTEIN_KINASE_DOM"/>
    <property type="match status" value="1"/>
</dbReference>
<evidence type="ECO:0000256" key="8">
    <source>
        <dbReference type="ARBA" id="ARBA00022840"/>
    </source>
</evidence>
<reference evidence="15 16" key="1">
    <citation type="journal article" date="2023" name="Hortic Res">
        <title>Pangenome of water caltrop reveals structural variations and asymmetric subgenome divergence after allopolyploidization.</title>
        <authorList>
            <person name="Zhang X."/>
            <person name="Chen Y."/>
            <person name="Wang L."/>
            <person name="Yuan Y."/>
            <person name="Fang M."/>
            <person name="Shi L."/>
            <person name="Lu R."/>
            <person name="Comes H.P."/>
            <person name="Ma Y."/>
            <person name="Chen Y."/>
            <person name="Huang G."/>
            <person name="Zhou Y."/>
            <person name="Zheng Z."/>
            <person name="Qiu Y."/>
        </authorList>
    </citation>
    <scope>NUCLEOTIDE SEQUENCE [LARGE SCALE GENOMIC DNA]</scope>
    <source>
        <strain evidence="15">F231</strain>
    </source>
</reference>
<keyword evidence="5 13" id="KW-0732">Signal</keyword>
<dbReference type="AlphaFoldDB" id="A0AAN7R3W6"/>
<gene>
    <name evidence="15" type="ORF">SAY86_019216</name>
</gene>
<dbReference type="PANTHER" id="PTHR48010">
    <property type="entry name" value="OS05G0588300 PROTEIN"/>
    <property type="match status" value="1"/>
</dbReference>
<feature type="region of interest" description="Disordered" evidence="11">
    <location>
        <begin position="600"/>
        <end position="642"/>
    </location>
</feature>
<feature type="compositionally biased region" description="Polar residues" evidence="11">
    <location>
        <begin position="287"/>
        <end position="298"/>
    </location>
</feature>
<dbReference type="Proteomes" id="UP001346149">
    <property type="component" value="Unassembled WGS sequence"/>
</dbReference>
<dbReference type="InterPro" id="IPR050994">
    <property type="entry name" value="At_inactive_RLKs"/>
</dbReference>
<dbReference type="FunFam" id="3.80.10.10:FF:000234">
    <property type="entry name" value="Probable inactive receptor kinase RLK902"/>
    <property type="match status" value="1"/>
</dbReference>
<feature type="region of interest" description="Disordered" evidence="11">
    <location>
        <begin position="274"/>
        <end position="302"/>
    </location>
</feature>
<evidence type="ECO:0000256" key="5">
    <source>
        <dbReference type="ARBA" id="ARBA00022729"/>
    </source>
</evidence>
<evidence type="ECO:0000256" key="12">
    <source>
        <dbReference type="SAM" id="Phobius"/>
    </source>
</evidence>
<evidence type="ECO:0000256" key="2">
    <source>
        <dbReference type="ARBA" id="ARBA00022553"/>
    </source>
</evidence>
<keyword evidence="7" id="KW-0547">Nucleotide-binding</keyword>
<dbReference type="SUPFAM" id="SSF52058">
    <property type="entry name" value="L domain-like"/>
    <property type="match status" value="1"/>
</dbReference>
<dbReference type="Pfam" id="PF07714">
    <property type="entry name" value="PK_Tyr_Ser-Thr"/>
    <property type="match status" value="1"/>
</dbReference>
<evidence type="ECO:0000256" key="7">
    <source>
        <dbReference type="ARBA" id="ARBA00022741"/>
    </source>
</evidence>
<name>A0AAN7R3W6_TRANT</name>
<evidence type="ECO:0000256" key="4">
    <source>
        <dbReference type="ARBA" id="ARBA00022692"/>
    </source>
</evidence>
<keyword evidence="16" id="KW-1185">Reference proteome</keyword>
<dbReference type="Pfam" id="PF13855">
    <property type="entry name" value="LRR_8"/>
    <property type="match status" value="1"/>
</dbReference>
<evidence type="ECO:0000259" key="14">
    <source>
        <dbReference type="PROSITE" id="PS50011"/>
    </source>
</evidence>
<organism evidence="15 16">
    <name type="scientific">Trapa natans</name>
    <name type="common">Water chestnut</name>
    <dbReference type="NCBI Taxonomy" id="22666"/>
    <lineage>
        <taxon>Eukaryota</taxon>
        <taxon>Viridiplantae</taxon>
        <taxon>Streptophyta</taxon>
        <taxon>Embryophyta</taxon>
        <taxon>Tracheophyta</taxon>
        <taxon>Spermatophyta</taxon>
        <taxon>Magnoliopsida</taxon>
        <taxon>eudicotyledons</taxon>
        <taxon>Gunneridae</taxon>
        <taxon>Pentapetalae</taxon>
        <taxon>rosids</taxon>
        <taxon>malvids</taxon>
        <taxon>Myrtales</taxon>
        <taxon>Lythraceae</taxon>
        <taxon>Trapa</taxon>
    </lineage>
</organism>
<sequence length="642" mass="69093">MLASSRTILGPALLIFSMAVLSFRQVESEPTQEKQALLDFLSGIRHSRRLNWTESSSACDWVGVICDSGRSSIITLRLPAAKLVGSIPPNTIGRLSQLRVLSLRSNRLSGQVPDDFSNLTLLRSLYLQHNALSGQFPPSVTQLTRLSRLDISWNSFSGLIPSAINNLNLLTGLFLENNNFSGSIPGINSDGLNAFNVSNNNLHGSIPASLTKFPESAFAGNLGLCGRPLSACSHKKSDSLSTAAIVGIAVGGALFLLLLLLLVLLLCCRRRQPGKPPNPPSGKGSGTRTIGTETVTSSSKDDITGSIEAAERNRLVFFNGGGYAFDLEDLLRASAEVLGKGSVGTSYKAVLEDGTTVVVKRLKEVAVNKKEFEGQMAVLGEIRHENLLPLRAYYYSKDEKLLVFDYVSAGSLSALLHGSRGSGRIPLDWDSRMKIATCAARGLAHLHHSGKAVHGNLKSSNVLVRPDRTACFSDFGLNPLSSGASPAPNRLTGYRAPEVAETRKVTPKSDVYGYGVLLLELLTGKPPNQAPSMGEEGATDLPRWVQSVVREEWTAEVFDAELVSHGNVEEEMVRVLQIAMECASVVPDQRPDMAEVVRMMDEIGRGEPEDGTRQSSDEPSRGSEGHTPPQEASKTPPRGATE</sequence>
<dbReference type="FunFam" id="1.10.510.10:FF:000095">
    <property type="entry name" value="protein STRUBBELIG-RECEPTOR FAMILY 8"/>
    <property type="match status" value="1"/>
</dbReference>
<evidence type="ECO:0000256" key="9">
    <source>
        <dbReference type="ARBA" id="ARBA00022989"/>
    </source>
</evidence>
<accession>A0AAN7R3W6</accession>
<dbReference type="InterPro" id="IPR013210">
    <property type="entry name" value="LRR_N_plant-typ"/>
</dbReference>
<dbReference type="CDD" id="cd14066">
    <property type="entry name" value="STKc_IRAK"/>
    <property type="match status" value="1"/>
</dbReference>
<protein>
    <recommendedName>
        <fullName evidence="14">Protein kinase domain-containing protein</fullName>
    </recommendedName>
</protein>
<dbReference type="InterPro" id="IPR000719">
    <property type="entry name" value="Prot_kinase_dom"/>
</dbReference>
<comment type="subcellular location">
    <subcellularLocation>
        <location evidence="1">Membrane</location>
    </subcellularLocation>
</comment>
<feature type="signal peptide" evidence="13">
    <location>
        <begin position="1"/>
        <end position="28"/>
    </location>
</feature>
<evidence type="ECO:0000256" key="3">
    <source>
        <dbReference type="ARBA" id="ARBA00022614"/>
    </source>
</evidence>
<dbReference type="SUPFAM" id="SSF56112">
    <property type="entry name" value="Protein kinase-like (PK-like)"/>
    <property type="match status" value="1"/>
</dbReference>
<evidence type="ECO:0000313" key="15">
    <source>
        <dbReference type="EMBL" id="KAK4784848.1"/>
    </source>
</evidence>
<keyword evidence="3" id="KW-0433">Leucine-rich repeat</keyword>
<proteinExistence type="predicted"/>
<dbReference type="InterPro" id="IPR001245">
    <property type="entry name" value="Ser-Thr/Tyr_kinase_cat_dom"/>
</dbReference>
<evidence type="ECO:0000256" key="6">
    <source>
        <dbReference type="ARBA" id="ARBA00022737"/>
    </source>
</evidence>
<keyword evidence="8" id="KW-0067">ATP-binding</keyword>
<keyword evidence="9 12" id="KW-1133">Transmembrane helix</keyword>
<dbReference type="InterPro" id="IPR001611">
    <property type="entry name" value="Leu-rich_rpt"/>
</dbReference>
<keyword evidence="4 12" id="KW-0812">Transmembrane</keyword>
<keyword evidence="6" id="KW-0677">Repeat</keyword>
<dbReference type="InterPro" id="IPR032675">
    <property type="entry name" value="LRR_dom_sf"/>
</dbReference>
<keyword evidence="2" id="KW-0597">Phosphoprotein</keyword>
<keyword evidence="10 12" id="KW-0472">Membrane</keyword>
<dbReference type="Gene3D" id="3.80.10.10">
    <property type="entry name" value="Ribonuclease Inhibitor"/>
    <property type="match status" value="2"/>
</dbReference>
<dbReference type="Gene3D" id="3.30.200.20">
    <property type="entry name" value="Phosphorylase Kinase, domain 1"/>
    <property type="match status" value="1"/>
</dbReference>
<comment type="caution">
    <text evidence="15">The sequence shown here is derived from an EMBL/GenBank/DDBJ whole genome shotgun (WGS) entry which is preliminary data.</text>
</comment>
<dbReference type="PANTHER" id="PTHR48010:SF55">
    <property type="entry name" value="OS01G0607900 PROTEIN"/>
    <property type="match status" value="1"/>
</dbReference>
<dbReference type="GO" id="GO:0005524">
    <property type="term" value="F:ATP binding"/>
    <property type="evidence" value="ECO:0007669"/>
    <property type="project" value="UniProtKB-KW"/>
</dbReference>
<evidence type="ECO:0000256" key="1">
    <source>
        <dbReference type="ARBA" id="ARBA00004370"/>
    </source>
</evidence>
<evidence type="ECO:0000313" key="16">
    <source>
        <dbReference type="Proteomes" id="UP001346149"/>
    </source>
</evidence>
<feature type="domain" description="Protein kinase" evidence="14">
    <location>
        <begin position="332"/>
        <end position="603"/>
    </location>
</feature>
<dbReference type="FunFam" id="3.30.200.20:FF:000307">
    <property type="entry name" value="pollen receptor-like kinase 1"/>
    <property type="match status" value="1"/>
</dbReference>
<feature type="compositionally biased region" description="Basic and acidic residues" evidence="11">
    <location>
        <begin position="600"/>
        <end position="624"/>
    </location>
</feature>
<dbReference type="Gene3D" id="1.10.510.10">
    <property type="entry name" value="Transferase(Phosphotransferase) domain 1"/>
    <property type="match status" value="1"/>
</dbReference>
<feature type="transmembrane region" description="Helical" evidence="12">
    <location>
        <begin position="243"/>
        <end position="267"/>
    </location>
</feature>
<dbReference type="InterPro" id="IPR011009">
    <property type="entry name" value="Kinase-like_dom_sf"/>
</dbReference>